<dbReference type="InParanoid" id="C8X788"/>
<name>C8X788_NAKMY</name>
<evidence type="ECO:0000313" key="2">
    <source>
        <dbReference type="Proteomes" id="UP000002218"/>
    </source>
</evidence>
<reference evidence="2" key="1">
    <citation type="submission" date="2009-09" db="EMBL/GenBank/DDBJ databases">
        <title>The complete genome of Nakamurella multipartita DSM 44233.</title>
        <authorList>
            <consortium name="US DOE Joint Genome Institute (JGI-PGF)"/>
            <person name="Lucas S."/>
            <person name="Copeland A."/>
            <person name="Lapidus A."/>
            <person name="Glavina del Rio T."/>
            <person name="Dalin E."/>
            <person name="Tice H."/>
            <person name="Bruce D."/>
            <person name="Goodwin L."/>
            <person name="Pitluck S."/>
            <person name="Kyrpides N."/>
            <person name="Mavromatis K."/>
            <person name="Ivanova N."/>
            <person name="Ovchinnikova G."/>
            <person name="Sims D."/>
            <person name="Meincke L."/>
            <person name="Brettin T."/>
            <person name="Detter J.C."/>
            <person name="Han C."/>
            <person name="Larimer F."/>
            <person name="Land M."/>
            <person name="Hauser L."/>
            <person name="Markowitz V."/>
            <person name="Cheng J.-F."/>
            <person name="Hugenholtz P."/>
            <person name="Woyke T."/>
            <person name="Wu D."/>
            <person name="Klenk H.-P."/>
            <person name="Eisen J.A."/>
        </authorList>
    </citation>
    <scope>NUCLEOTIDE SEQUENCE [LARGE SCALE GENOMIC DNA]</scope>
    <source>
        <strain evidence="2">ATCC 700099 / DSM 44233 / CIP 104796 / JCM 9543 / NBRC 105858 / Y-104</strain>
    </source>
</reference>
<protein>
    <submittedName>
        <fullName evidence="1">Uncharacterized protein</fullName>
    </submittedName>
</protein>
<organism evidence="1 2">
    <name type="scientific">Nakamurella multipartita (strain ATCC 700099 / DSM 44233 / CIP 104796 / JCM 9543 / NBRC 105858 / Y-104)</name>
    <name type="common">Microsphaera multipartita</name>
    <dbReference type="NCBI Taxonomy" id="479431"/>
    <lineage>
        <taxon>Bacteria</taxon>
        <taxon>Bacillati</taxon>
        <taxon>Actinomycetota</taxon>
        <taxon>Actinomycetes</taxon>
        <taxon>Nakamurellales</taxon>
        <taxon>Nakamurellaceae</taxon>
        <taxon>Nakamurella</taxon>
    </lineage>
</organism>
<dbReference type="RefSeq" id="WP_015745875.1">
    <property type="nucleotide sequence ID" value="NC_013235.1"/>
</dbReference>
<gene>
    <name evidence="1" type="ordered locus">Namu_0541</name>
</gene>
<dbReference type="eggNOG" id="ENOG50325BF">
    <property type="taxonomic scope" value="Bacteria"/>
</dbReference>
<dbReference type="Proteomes" id="UP000002218">
    <property type="component" value="Chromosome"/>
</dbReference>
<reference evidence="1 2" key="2">
    <citation type="journal article" date="2010" name="Stand. Genomic Sci.">
        <title>Complete genome sequence of Nakamurella multipartita type strain (Y-104).</title>
        <authorList>
            <person name="Tice H."/>
            <person name="Mayilraj S."/>
            <person name="Sims D."/>
            <person name="Lapidus A."/>
            <person name="Nolan M."/>
            <person name="Lucas S."/>
            <person name="Glavina Del Rio T."/>
            <person name="Copeland A."/>
            <person name="Cheng J.F."/>
            <person name="Meincke L."/>
            <person name="Bruce D."/>
            <person name="Goodwin L."/>
            <person name="Pitluck S."/>
            <person name="Ivanova N."/>
            <person name="Mavromatis K."/>
            <person name="Ovchinnikova G."/>
            <person name="Pati A."/>
            <person name="Chen A."/>
            <person name="Palaniappan K."/>
            <person name="Land M."/>
            <person name="Hauser L."/>
            <person name="Chang Y.J."/>
            <person name="Jeffries C.D."/>
            <person name="Detter J.C."/>
            <person name="Brettin T."/>
            <person name="Rohde M."/>
            <person name="Goker M."/>
            <person name="Bristow J."/>
            <person name="Eisen J.A."/>
            <person name="Markowitz V."/>
            <person name="Hugenholtz P."/>
            <person name="Kyrpides N.C."/>
            <person name="Klenk H.P."/>
            <person name="Chen F."/>
        </authorList>
    </citation>
    <scope>NUCLEOTIDE SEQUENCE [LARGE SCALE GENOMIC DNA]</scope>
    <source>
        <strain evidence="2">ATCC 700099 / DSM 44233 / CIP 104796 / JCM 9543 / NBRC 105858 / Y-104</strain>
    </source>
</reference>
<keyword evidence="2" id="KW-1185">Reference proteome</keyword>
<dbReference type="HOGENOM" id="CLU_022525_0_0_11"/>
<evidence type="ECO:0000313" key="1">
    <source>
        <dbReference type="EMBL" id="ACV76957.1"/>
    </source>
</evidence>
<accession>C8X788</accession>
<dbReference type="EMBL" id="CP001737">
    <property type="protein sequence ID" value="ACV76957.1"/>
    <property type="molecule type" value="Genomic_DNA"/>
</dbReference>
<sequence length="733" mass="81486">MASERFKLALDQVGPDNWREFEVLAAEFLVTDYPSLRTMAASTGDKGRDGELFSPSENSSSVAIQYSVAENWKDKISKTLKRLEETMPNLRTLIYVTNQRIGPSADELKRKIQEKGITVDVRDQSWFLERELTSPQRQVAAAELAERFVDPLLSARGVKQTVATVLDDSEAQVALLHLALDVQDKATDKGLTKTSFETLVIAALEGTTSDRTIGSDQIIQRVCAMMPSGNPRQVQEQATSALRRLTSKGGPVHFHKSSDSYCLSHEKATQVRERMAEYVNDETSLELQIKDLVNAAADGEIGAIEGEVFDACARNLRGAIEQLLLEKGEAFAGAVSSGRMVQLDAEQVRAAVVSLVPTEFPVTVEQAVGIIVEVMQRPLGSTRRHLRRLADAYTLFAFLRQVPDVQKTIVKLFDGGHIWLDTTVILPMLAETLILEPSERPFTVLLKAARESGIQLFVTSGIVEEVERHINRSLTFARGTREKWRGSVPFLYGVFALSGRSRASFSGWTEEFRGDVRPEDDVAEALWGLFRVGKRDLLQYSDAADLSLRGAVQEVWQEAHDRRRGTGANSDLDSMTVNRLVAHDVENCVGVIQLRKGQPASPVGYRSWFLTMDRTAFSLVDELPRRIGPKAPGSPIISPDFLSEFLRLGSLRTAIDQELRVNLPVVTDLGRFGNFPVNLVETAEEIRRESGEISERLIRRRVRDTLDAERLRLGVKAYGGLSAVREEFASKFG</sequence>
<dbReference type="KEGG" id="nml:Namu_0541"/>
<dbReference type="OrthoDB" id="7069080at2"/>
<dbReference type="AlphaFoldDB" id="C8X788"/>
<proteinExistence type="predicted"/>